<reference evidence="3" key="1">
    <citation type="journal article" date="2019" name="Int. J. Syst. Evol. Microbiol.">
        <title>The Global Catalogue of Microorganisms (GCM) 10K type strain sequencing project: providing services to taxonomists for standard genome sequencing and annotation.</title>
        <authorList>
            <consortium name="The Broad Institute Genomics Platform"/>
            <consortium name="The Broad Institute Genome Sequencing Center for Infectious Disease"/>
            <person name="Wu L."/>
            <person name="Ma J."/>
        </authorList>
    </citation>
    <scope>NUCLEOTIDE SEQUENCE [LARGE SCALE GENOMIC DNA]</scope>
    <source>
        <strain evidence="3">KCTC 22228</strain>
    </source>
</reference>
<dbReference type="Proteomes" id="UP000653056">
    <property type="component" value="Unassembled WGS sequence"/>
</dbReference>
<evidence type="ECO:0000313" key="3">
    <source>
        <dbReference type="Proteomes" id="UP000653056"/>
    </source>
</evidence>
<dbReference type="InterPro" id="IPR002921">
    <property type="entry name" value="Fungal_lipase-type"/>
</dbReference>
<evidence type="ECO:0000259" key="1">
    <source>
        <dbReference type="Pfam" id="PF01764"/>
    </source>
</evidence>
<protein>
    <recommendedName>
        <fullName evidence="1">Fungal lipase-type domain-containing protein</fullName>
    </recommendedName>
</protein>
<dbReference type="SUPFAM" id="SSF53474">
    <property type="entry name" value="alpha/beta-Hydrolases"/>
    <property type="match status" value="1"/>
</dbReference>
<dbReference type="EMBL" id="BMXS01000011">
    <property type="protein sequence ID" value="GGX95801.1"/>
    <property type="molecule type" value="Genomic_DNA"/>
</dbReference>
<dbReference type="PANTHER" id="PTHR45856:SF11">
    <property type="entry name" value="FUNGAL LIPASE-LIKE DOMAIN-CONTAINING PROTEIN"/>
    <property type="match status" value="1"/>
</dbReference>
<dbReference type="RefSeq" id="WP_189469533.1">
    <property type="nucleotide sequence ID" value="NZ_BMXS01000011.1"/>
</dbReference>
<feature type="domain" description="Fungal lipase-type" evidence="1">
    <location>
        <begin position="115"/>
        <end position="243"/>
    </location>
</feature>
<proteinExistence type="predicted"/>
<accession>A0ABQ2YUM0</accession>
<organism evidence="2 3">
    <name type="scientific">Litchfieldella qijiaojingensis</name>
    <dbReference type="NCBI Taxonomy" id="980347"/>
    <lineage>
        <taxon>Bacteria</taxon>
        <taxon>Pseudomonadati</taxon>
        <taxon>Pseudomonadota</taxon>
        <taxon>Gammaproteobacteria</taxon>
        <taxon>Oceanospirillales</taxon>
        <taxon>Halomonadaceae</taxon>
        <taxon>Litchfieldella</taxon>
    </lineage>
</organism>
<comment type="caution">
    <text evidence="2">The sequence shown here is derived from an EMBL/GenBank/DDBJ whole genome shotgun (WGS) entry which is preliminary data.</text>
</comment>
<dbReference type="PANTHER" id="PTHR45856">
    <property type="entry name" value="ALPHA/BETA-HYDROLASES SUPERFAMILY PROTEIN"/>
    <property type="match status" value="1"/>
</dbReference>
<sequence>MIRAVNEDEFRRIGLMLWGIKNSCSWALNEGKDVVPRALCAVIVAQISYCFITDDEREHRNRAKVVPSDWHYTLIQQKKLDIVEILRRSDVPNIEFFHNRNFVVIGFCLGDVVFIGIRGTQFAYDWIKNIRFVRKSDSYFSTSSKFHSGFYNEAVELDYKIKEYFRSTLQKNSTTNVTKLCICGHSLGGAIAALILQSQRVHGETFCYTFGAPRITNLAGQNAISQPVAFREALDIVPHCPPKLAGYYTDYLDQRNADGSVFSSKNGQELTAFPTWVRKLLVYEGVKNHSVEIYREKIRSEIKRTHKNIDQYLVDLESRIL</sequence>
<evidence type="ECO:0000313" key="2">
    <source>
        <dbReference type="EMBL" id="GGX95801.1"/>
    </source>
</evidence>
<gene>
    <name evidence="2" type="ORF">GCM10007160_24280</name>
</gene>
<dbReference type="InterPro" id="IPR029058">
    <property type="entry name" value="AB_hydrolase_fold"/>
</dbReference>
<keyword evidence="3" id="KW-1185">Reference proteome</keyword>
<name>A0ABQ2YUM0_9GAMM</name>
<dbReference type="Gene3D" id="3.40.50.1820">
    <property type="entry name" value="alpha/beta hydrolase"/>
    <property type="match status" value="1"/>
</dbReference>
<dbReference type="CDD" id="cd00519">
    <property type="entry name" value="Lipase_3"/>
    <property type="match status" value="1"/>
</dbReference>
<dbReference type="InterPro" id="IPR051218">
    <property type="entry name" value="Sec_MonoDiacylglyc_Lipase"/>
</dbReference>
<dbReference type="Pfam" id="PF01764">
    <property type="entry name" value="Lipase_3"/>
    <property type="match status" value="1"/>
</dbReference>